<keyword evidence="1" id="KW-0349">Heme</keyword>
<dbReference type="SUPFAM" id="SSF48264">
    <property type="entry name" value="Cytochrome P450"/>
    <property type="match status" value="1"/>
</dbReference>
<dbReference type="Pfam" id="PF00067">
    <property type="entry name" value="p450"/>
    <property type="match status" value="1"/>
</dbReference>
<comment type="cofactor">
    <cofactor evidence="1">
        <name>heme</name>
        <dbReference type="ChEBI" id="CHEBI:30413"/>
    </cofactor>
</comment>
<organism evidence="3 4">
    <name type="scientific">Westerdykella ornata</name>
    <dbReference type="NCBI Taxonomy" id="318751"/>
    <lineage>
        <taxon>Eukaryota</taxon>
        <taxon>Fungi</taxon>
        <taxon>Dikarya</taxon>
        <taxon>Ascomycota</taxon>
        <taxon>Pezizomycotina</taxon>
        <taxon>Dothideomycetes</taxon>
        <taxon>Pleosporomycetidae</taxon>
        <taxon>Pleosporales</taxon>
        <taxon>Sporormiaceae</taxon>
        <taxon>Westerdykella</taxon>
    </lineage>
</organism>
<dbReference type="GO" id="GO:0004497">
    <property type="term" value="F:monooxygenase activity"/>
    <property type="evidence" value="ECO:0007669"/>
    <property type="project" value="InterPro"/>
</dbReference>
<dbReference type="EMBL" id="ML986484">
    <property type="protein sequence ID" value="KAF2280766.1"/>
    <property type="molecule type" value="Genomic_DNA"/>
</dbReference>
<dbReference type="Gene3D" id="1.10.630.10">
    <property type="entry name" value="Cytochrome P450"/>
    <property type="match status" value="1"/>
</dbReference>
<dbReference type="PRINTS" id="PR00463">
    <property type="entry name" value="EP450I"/>
</dbReference>
<evidence type="ECO:0000256" key="1">
    <source>
        <dbReference type="PIRSR" id="PIRSR602401-1"/>
    </source>
</evidence>
<keyword evidence="2" id="KW-0812">Transmembrane</keyword>
<dbReference type="GO" id="GO:0016705">
    <property type="term" value="F:oxidoreductase activity, acting on paired donors, with incorporation or reduction of molecular oxygen"/>
    <property type="evidence" value="ECO:0007669"/>
    <property type="project" value="InterPro"/>
</dbReference>
<keyword evidence="2" id="KW-0472">Membrane</keyword>
<dbReference type="Proteomes" id="UP000800097">
    <property type="component" value="Unassembled WGS sequence"/>
</dbReference>
<keyword evidence="1" id="KW-0408">Iron</keyword>
<dbReference type="InterPro" id="IPR001128">
    <property type="entry name" value="Cyt_P450"/>
</dbReference>
<feature type="binding site" description="axial binding residue" evidence="1">
    <location>
        <position position="464"/>
    </location>
    <ligand>
        <name>heme</name>
        <dbReference type="ChEBI" id="CHEBI:30413"/>
    </ligand>
    <ligandPart>
        <name>Fe</name>
        <dbReference type="ChEBI" id="CHEBI:18248"/>
    </ligandPart>
</feature>
<keyword evidence="4" id="KW-1185">Reference proteome</keyword>
<evidence type="ECO:0000256" key="2">
    <source>
        <dbReference type="SAM" id="Phobius"/>
    </source>
</evidence>
<evidence type="ECO:0000313" key="3">
    <source>
        <dbReference type="EMBL" id="KAF2280766.1"/>
    </source>
</evidence>
<keyword evidence="2" id="KW-1133">Transmembrane helix</keyword>
<dbReference type="InterPro" id="IPR002401">
    <property type="entry name" value="Cyt_P450_E_grp-I"/>
</dbReference>
<accession>A0A6A6JYD8</accession>
<dbReference type="PANTHER" id="PTHR24305">
    <property type="entry name" value="CYTOCHROME P450"/>
    <property type="match status" value="1"/>
</dbReference>
<dbReference type="PANTHER" id="PTHR24305:SF222">
    <property type="entry name" value="CYTOCHROME P450 MONOOXYGENASE STCS"/>
    <property type="match status" value="1"/>
</dbReference>
<sequence length="538" mass="61444">MELPYIILFILPPLAFLYTLIRRWRFNRFRHLPQAYPNSLLFGHIYLFARGYKKFGDTRRHVDYILEDLVESAGRPDILVLDMRPLSYGMTVVTSHDVAEQISKATKMYPYSVTKSPTLRQYERLIGKQSLLVEEGESWKALRKRFNPGFAPSHLLSLLPQILSKTSIFVSKLDALSSSGQEFELDSLCTNITFDIIGKVVADLDFHAQGEDNAQRHEIVKYYNELGSTYSDTGRIPLWLNARKLVMRLWYSYLAERAIKQCIRSKFSETEEAENSTTKATRGPQDRSTTADQVRTFLFAGHDTTSILLQRLLYTLSIHPKCLAKIREEHEAVFGSEDPIDVFRKRPDEAIKALSYTSACIKEALRLWPPAGSARMSPPGRDLRVRLSTGEDVCVDGTILYLCPYLIQRDPKVYGETANDFVPERWLGDTDTSAEKKDEVGSQTGASKIPISAWRPFERGPRNCIGQELANLEARAILACVMRRYDFVKVGAGEVEVDEKGKPILDEKGRYRTKSELFNSQIVTAKPFDRCRMRVKRI</sequence>
<dbReference type="PRINTS" id="PR00385">
    <property type="entry name" value="P450"/>
</dbReference>
<evidence type="ECO:0000313" key="4">
    <source>
        <dbReference type="Proteomes" id="UP000800097"/>
    </source>
</evidence>
<keyword evidence="1" id="KW-0479">Metal-binding</keyword>
<gene>
    <name evidence="3" type="ORF">EI97DRAFT_7935</name>
</gene>
<dbReference type="InterPro" id="IPR050121">
    <property type="entry name" value="Cytochrome_P450_monoxygenase"/>
</dbReference>
<dbReference type="GO" id="GO:0005506">
    <property type="term" value="F:iron ion binding"/>
    <property type="evidence" value="ECO:0007669"/>
    <property type="project" value="InterPro"/>
</dbReference>
<dbReference type="RefSeq" id="XP_033658303.1">
    <property type="nucleotide sequence ID" value="XM_033803086.1"/>
</dbReference>
<dbReference type="GeneID" id="54556261"/>
<reference evidence="3" key="1">
    <citation type="journal article" date="2020" name="Stud. Mycol.">
        <title>101 Dothideomycetes genomes: a test case for predicting lifestyles and emergence of pathogens.</title>
        <authorList>
            <person name="Haridas S."/>
            <person name="Albert R."/>
            <person name="Binder M."/>
            <person name="Bloem J."/>
            <person name="Labutti K."/>
            <person name="Salamov A."/>
            <person name="Andreopoulos B."/>
            <person name="Baker S."/>
            <person name="Barry K."/>
            <person name="Bills G."/>
            <person name="Bluhm B."/>
            <person name="Cannon C."/>
            <person name="Castanera R."/>
            <person name="Culley D."/>
            <person name="Daum C."/>
            <person name="Ezra D."/>
            <person name="Gonzalez J."/>
            <person name="Henrissat B."/>
            <person name="Kuo A."/>
            <person name="Liang C."/>
            <person name="Lipzen A."/>
            <person name="Lutzoni F."/>
            <person name="Magnuson J."/>
            <person name="Mondo S."/>
            <person name="Nolan M."/>
            <person name="Ohm R."/>
            <person name="Pangilinan J."/>
            <person name="Park H.-J."/>
            <person name="Ramirez L."/>
            <person name="Alfaro M."/>
            <person name="Sun H."/>
            <person name="Tritt A."/>
            <person name="Yoshinaga Y."/>
            <person name="Zwiers L.-H."/>
            <person name="Turgeon B."/>
            <person name="Goodwin S."/>
            <person name="Spatafora J."/>
            <person name="Crous P."/>
            <person name="Grigoriev I."/>
        </authorList>
    </citation>
    <scope>NUCLEOTIDE SEQUENCE</scope>
    <source>
        <strain evidence="3">CBS 379.55</strain>
    </source>
</reference>
<protein>
    <submittedName>
        <fullName evidence="3">Cytochrome P450</fullName>
    </submittedName>
</protein>
<dbReference type="AlphaFoldDB" id="A0A6A6JYD8"/>
<dbReference type="GO" id="GO:0020037">
    <property type="term" value="F:heme binding"/>
    <property type="evidence" value="ECO:0007669"/>
    <property type="project" value="InterPro"/>
</dbReference>
<name>A0A6A6JYD8_WESOR</name>
<feature type="transmembrane region" description="Helical" evidence="2">
    <location>
        <begin position="6"/>
        <end position="21"/>
    </location>
</feature>
<proteinExistence type="predicted"/>
<dbReference type="OrthoDB" id="10029320at2759"/>
<dbReference type="InterPro" id="IPR036396">
    <property type="entry name" value="Cyt_P450_sf"/>
</dbReference>
<dbReference type="CDD" id="cd11051">
    <property type="entry name" value="CYP59-like"/>
    <property type="match status" value="1"/>
</dbReference>